<evidence type="ECO:0000256" key="1">
    <source>
        <dbReference type="ARBA" id="ARBA00023319"/>
    </source>
</evidence>
<evidence type="ECO:0000313" key="6">
    <source>
        <dbReference type="Ensembl" id="ENSAOCP00000022793.2"/>
    </source>
</evidence>
<dbReference type="Pfam" id="PF12104">
    <property type="entry name" value="Tcell_CD4_C"/>
    <property type="match status" value="1"/>
</dbReference>
<reference evidence="6" key="3">
    <citation type="submission" date="2025-09" db="UniProtKB">
        <authorList>
            <consortium name="Ensembl"/>
        </authorList>
    </citation>
    <scope>IDENTIFICATION</scope>
</reference>
<protein>
    <recommendedName>
        <fullName evidence="5">Ig-like domain-containing protein</fullName>
    </recommendedName>
</protein>
<sequence length="307" mass="34036">MKTVMWFGLVLVAVSTGKVIFTEVGQKATIECGISSYTKQLEWSRENQQIIRIGKRGFPTKGTAEIVQRSRMRPEPNLEIYPVKDTDTGKFTCKADTTVLEHMLLVVSVSVVPSGALQVGSEATLYCQVKDPNLGVTVEWKKPDGTLQKGSSTFDLKPVADSDAGPWNCTLTYGGETFSQTLMIKVSGPTPATTTPYDPQKDIHKPAGRNHTTEHKSGDAELLLLGLDWWVWLAVGVGCLVVILLTVFVIVLCKRNRERKKKFQRMKSTEQPLKPKKYCQCDRQAAAAKPQQGRRREKPSALPLQAC</sequence>
<keyword evidence="3" id="KW-1133">Transmembrane helix</keyword>
<dbReference type="InterPro" id="IPR021963">
    <property type="entry name" value="Tcell_CD4_Cterm"/>
</dbReference>
<dbReference type="SUPFAM" id="SSF48726">
    <property type="entry name" value="Immunoglobulin"/>
    <property type="match status" value="2"/>
</dbReference>
<evidence type="ECO:0000256" key="4">
    <source>
        <dbReference type="SAM" id="SignalP"/>
    </source>
</evidence>
<feature type="transmembrane region" description="Helical" evidence="3">
    <location>
        <begin position="229"/>
        <end position="253"/>
    </location>
</feature>
<dbReference type="InterPro" id="IPR003598">
    <property type="entry name" value="Ig_sub2"/>
</dbReference>
<feature type="compositionally biased region" description="Basic and acidic residues" evidence="2">
    <location>
        <begin position="199"/>
        <end position="215"/>
    </location>
</feature>
<dbReference type="KEGG" id="aoce:111569489"/>
<dbReference type="SMART" id="SM00409">
    <property type="entry name" value="IG"/>
    <property type="match status" value="2"/>
</dbReference>
<dbReference type="GeneTree" id="ENSGT00510000054197"/>
<evidence type="ECO:0000256" key="2">
    <source>
        <dbReference type="SAM" id="MobiDB-lite"/>
    </source>
</evidence>
<dbReference type="Gene3D" id="2.60.40.10">
    <property type="entry name" value="Immunoglobulins"/>
    <property type="match status" value="2"/>
</dbReference>
<name>A0A3Q1CAL8_AMPOC</name>
<dbReference type="Ensembl" id="ENSAOCT00000007062.2">
    <property type="protein sequence ID" value="ENSAOCP00000022793.2"/>
    <property type="gene ID" value="ENSAOCG00000008453.2"/>
</dbReference>
<evidence type="ECO:0000256" key="3">
    <source>
        <dbReference type="SAM" id="Phobius"/>
    </source>
</evidence>
<feature type="domain" description="Ig-like" evidence="5">
    <location>
        <begin position="76"/>
        <end position="187"/>
    </location>
</feature>
<dbReference type="InterPro" id="IPR003599">
    <property type="entry name" value="Ig_sub"/>
</dbReference>
<keyword evidence="7" id="KW-1185">Reference proteome</keyword>
<feature type="region of interest" description="Disordered" evidence="2">
    <location>
        <begin position="284"/>
        <end position="307"/>
    </location>
</feature>
<reference evidence="6 7" key="1">
    <citation type="submission" date="2022-01" db="EMBL/GenBank/DDBJ databases">
        <title>A chromosome-scale genome assembly of the false clownfish, Amphiprion ocellaris.</title>
        <authorList>
            <person name="Ryu T."/>
        </authorList>
    </citation>
    <scope>NUCLEOTIDE SEQUENCE [LARGE SCALE GENOMIC DNA]</scope>
</reference>
<keyword evidence="3" id="KW-0472">Membrane</keyword>
<dbReference type="InterPro" id="IPR036179">
    <property type="entry name" value="Ig-like_dom_sf"/>
</dbReference>
<feature type="chain" id="PRO_5043512278" description="Ig-like domain-containing protein" evidence="4">
    <location>
        <begin position="18"/>
        <end position="307"/>
    </location>
</feature>
<keyword evidence="3" id="KW-0812">Transmembrane</keyword>
<dbReference type="InterPro" id="IPR013151">
    <property type="entry name" value="Immunoglobulin_dom"/>
</dbReference>
<dbReference type="GeneID" id="111569489"/>
<reference evidence="6" key="2">
    <citation type="submission" date="2025-08" db="UniProtKB">
        <authorList>
            <consortium name="Ensembl"/>
        </authorList>
    </citation>
    <scope>IDENTIFICATION</scope>
</reference>
<dbReference type="Pfam" id="PF00047">
    <property type="entry name" value="ig"/>
    <property type="match status" value="1"/>
</dbReference>
<evidence type="ECO:0000259" key="5">
    <source>
        <dbReference type="PROSITE" id="PS50835"/>
    </source>
</evidence>
<dbReference type="RefSeq" id="XP_023127406.2">
    <property type="nucleotide sequence ID" value="XM_023271638.3"/>
</dbReference>
<dbReference type="Gene3D" id="1.20.5.900">
    <property type="entry name" value="transmembrane domain of human cd4"/>
    <property type="match status" value="1"/>
</dbReference>
<dbReference type="SMART" id="SM00408">
    <property type="entry name" value="IGc2"/>
    <property type="match status" value="2"/>
</dbReference>
<dbReference type="InterPro" id="IPR007110">
    <property type="entry name" value="Ig-like_dom"/>
</dbReference>
<organism evidence="6 7">
    <name type="scientific">Amphiprion ocellaris</name>
    <name type="common">Clown anemonefish</name>
    <dbReference type="NCBI Taxonomy" id="80972"/>
    <lineage>
        <taxon>Eukaryota</taxon>
        <taxon>Metazoa</taxon>
        <taxon>Chordata</taxon>
        <taxon>Craniata</taxon>
        <taxon>Vertebrata</taxon>
        <taxon>Euteleostomi</taxon>
        <taxon>Actinopterygii</taxon>
        <taxon>Neopterygii</taxon>
        <taxon>Teleostei</taxon>
        <taxon>Neoteleostei</taxon>
        <taxon>Acanthomorphata</taxon>
        <taxon>Ovalentaria</taxon>
        <taxon>Pomacentridae</taxon>
        <taxon>Amphiprion</taxon>
    </lineage>
</organism>
<dbReference type="Proteomes" id="UP001501940">
    <property type="component" value="Chromosome 9"/>
</dbReference>
<proteinExistence type="predicted"/>
<feature type="region of interest" description="Disordered" evidence="2">
    <location>
        <begin position="190"/>
        <end position="215"/>
    </location>
</feature>
<keyword evidence="4" id="KW-0732">Signal</keyword>
<keyword evidence="1" id="KW-0393">Immunoglobulin domain</keyword>
<dbReference type="InterPro" id="IPR013783">
    <property type="entry name" value="Ig-like_fold"/>
</dbReference>
<dbReference type="PROSITE" id="PS50835">
    <property type="entry name" value="IG_LIKE"/>
    <property type="match status" value="1"/>
</dbReference>
<dbReference type="OMA" id="KPKKYCQ"/>
<dbReference type="AlphaFoldDB" id="A0A3Q1CAL8"/>
<feature type="signal peptide" evidence="4">
    <location>
        <begin position="1"/>
        <end position="17"/>
    </location>
</feature>
<dbReference type="PANTHER" id="PTHR11422:SF6">
    <property type="entry name" value="HEMICENTIN-1 ISOFORM X1"/>
    <property type="match status" value="1"/>
</dbReference>
<dbReference type="STRING" id="80972.ENSAOCP00000022793"/>
<dbReference type="PANTHER" id="PTHR11422">
    <property type="entry name" value="T-CELL SURFACE GLYCOPROTEIN CD4"/>
    <property type="match status" value="1"/>
</dbReference>
<dbReference type="CTD" id="100334281"/>
<accession>A0A3Q1CAL8</accession>
<evidence type="ECO:0000313" key="7">
    <source>
        <dbReference type="Proteomes" id="UP001501940"/>
    </source>
</evidence>